<dbReference type="SUPFAM" id="SSF82771">
    <property type="entry name" value="GIY-YIG endonuclease"/>
    <property type="match status" value="1"/>
</dbReference>
<dbReference type="Proteomes" id="UP000805085">
    <property type="component" value="Unassembled WGS sequence"/>
</dbReference>
<evidence type="ECO:0000256" key="1">
    <source>
        <dbReference type="ARBA" id="ARBA00007435"/>
    </source>
</evidence>
<dbReference type="SMART" id="SM00465">
    <property type="entry name" value="GIYc"/>
    <property type="match status" value="1"/>
</dbReference>
<dbReference type="InterPro" id="IPR050190">
    <property type="entry name" value="UPF0213_domain"/>
</dbReference>
<dbReference type="EMBL" id="JABRWQ010000004">
    <property type="protein sequence ID" value="NRD23560.1"/>
    <property type="molecule type" value="Genomic_DNA"/>
</dbReference>
<comment type="caution">
    <text evidence="3">The sequence shown here is derived from an EMBL/GenBank/DDBJ whole genome shotgun (WGS) entry which is preliminary data.</text>
</comment>
<feature type="domain" description="GIY-YIG" evidence="2">
    <location>
        <begin position="2"/>
        <end position="79"/>
    </location>
</feature>
<keyword evidence="4" id="KW-1185">Reference proteome</keyword>
<dbReference type="PROSITE" id="PS50164">
    <property type="entry name" value="GIY_YIG"/>
    <property type="match status" value="1"/>
</dbReference>
<dbReference type="Pfam" id="PF01541">
    <property type="entry name" value="GIY-YIG"/>
    <property type="match status" value="1"/>
</dbReference>
<evidence type="ECO:0000259" key="2">
    <source>
        <dbReference type="PROSITE" id="PS50164"/>
    </source>
</evidence>
<dbReference type="RefSeq" id="WP_173301200.1">
    <property type="nucleotide sequence ID" value="NZ_JABRWQ010000004.1"/>
</dbReference>
<accession>A0ABX2E5M0</accession>
<gene>
    <name evidence="3" type="ORF">HNV10_09935</name>
</gene>
<dbReference type="Gene3D" id="3.40.1440.10">
    <property type="entry name" value="GIY-YIG endonuclease"/>
    <property type="match status" value="1"/>
</dbReference>
<dbReference type="InterPro" id="IPR000305">
    <property type="entry name" value="GIY-YIG_endonuc"/>
</dbReference>
<protein>
    <submittedName>
        <fullName evidence="3">GIY-YIG nuclease family protein</fullName>
    </submittedName>
</protein>
<reference evidence="3 4" key="1">
    <citation type="journal article" date="2015" name="Int. J. Syst. Evol. Microbiol.">
        <title>Winogradskyella litoriviva sp. nov., isolated from coastal seawater.</title>
        <authorList>
            <person name="Nedashkovskaya O.I."/>
            <person name="Kukhlevskiy A.D."/>
            <person name="Zhukova N.V."/>
            <person name="Kim S.J."/>
            <person name="Rhee S.K."/>
            <person name="Mikhailov V.V."/>
        </authorList>
    </citation>
    <scope>NUCLEOTIDE SEQUENCE [LARGE SCALE GENOMIC DNA]</scope>
    <source>
        <strain evidence="3 4">KMM6491</strain>
    </source>
</reference>
<sequence length="93" mass="11406">MQKYYCYIISNKNRIVLYIGYTEDIKKRLKEHLNGRGAKFIKRYNVHELAHLEEFETKKLAKGREKQLKNWHKEWKWNLIKESNPNLETLEIN</sequence>
<dbReference type="InterPro" id="IPR035901">
    <property type="entry name" value="GIY-YIG_endonuc_sf"/>
</dbReference>
<organism evidence="3 4">
    <name type="scientific">Winogradskyella litoriviva</name>
    <dbReference type="NCBI Taxonomy" id="1220182"/>
    <lineage>
        <taxon>Bacteria</taxon>
        <taxon>Pseudomonadati</taxon>
        <taxon>Bacteroidota</taxon>
        <taxon>Flavobacteriia</taxon>
        <taxon>Flavobacteriales</taxon>
        <taxon>Flavobacteriaceae</taxon>
        <taxon>Winogradskyella</taxon>
    </lineage>
</organism>
<name>A0ABX2E5M0_9FLAO</name>
<proteinExistence type="inferred from homology"/>
<dbReference type="PANTHER" id="PTHR34477">
    <property type="entry name" value="UPF0213 PROTEIN YHBQ"/>
    <property type="match status" value="1"/>
</dbReference>
<comment type="similarity">
    <text evidence="1">Belongs to the UPF0213 family.</text>
</comment>
<evidence type="ECO:0000313" key="4">
    <source>
        <dbReference type="Proteomes" id="UP000805085"/>
    </source>
</evidence>
<dbReference type="PANTHER" id="PTHR34477:SF5">
    <property type="entry name" value="BSL5627 PROTEIN"/>
    <property type="match status" value="1"/>
</dbReference>
<evidence type="ECO:0000313" key="3">
    <source>
        <dbReference type="EMBL" id="NRD23560.1"/>
    </source>
</evidence>